<keyword evidence="1" id="KW-0446">Lipid-binding</keyword>
<dbReference type="SUPFAM" id="SSF82549">
    <property type="entry name" value="DAK1/DegV-like"/>
    <property type="match status" value="1"/>
</dbReference>
<dbReference type="PANTHER" id="PTHR33434">
    <property type="entry name" value="DEGV DOMAIN-CONTAINING PROTEIN DR_1986-RELATED"/>
    <property type="match status" value="1"/>
</dbReference>
<gene>
    <name evidence="2" type="ORF">OCV77_11080</name>
</gene>
<accession>A0ABT2T5A9</accession>
<evidence type="ECO:0000313" key="2">
    <source>
        <dbReference type="EMBL" id="MCU6745031.1"/>
    </source>
</evidence>
<evidence type="ECO:0000313" key="3">
    <source>
        <dbReference type="Proteomes" id="UP001652432"/>
    </source>
</evidence>
<dbReference type="InterPro" id="IPR050270">
    <property type="entry name" value="DegV_domain_contain"/>
</dbReference>
<reference evidence="2 3" key="1">
    <citation type="journal article" date="2021" name="ISME Commun">
        <title>Automated analysis of genomic sequences facilitates high-throughput and comprehensive description of bacteria.</title>
        <authorList>
            <person name="Hitch T.C.A."/>
        </authorList>
    </citation>
    <scope>NUCLEOTIDE SEQUENCE [LARGE SCALE GENOMIC DNA]</scope>
    <source>
        <strain evidence="2 3">Sanger_18</strain>
    </source>
</reference>
<dbReference type="PANTHER" id="PTHR33434:SF2">
    <property type="entry name" value="FATTY ACID-BINDING PROTEIN TM_1468"/>
    <property type="match status" value="1"/>
</dbReference>
<dbReference type="InterPro" id="IPR043168">
    <property type="entry name" value="DegV_C"/>
</dbReference>
<dbReference type="Gene3D" id="3.30.1180.10">
    <property type="match status" value="1"/>
</dbReference>
<dbReference type="Gene3D" id="3.40.50.10170">
    <property type="match status" value="1"/>
</dbReference>
<name>A0ABT2T5A9_9FIRM</name>
<dbReference type="Proteomes" id="UP001652432">
    <property type="component" value="Unassembled WGS sequence"/>
</dbReference>
<comment type="caution">
    <text evidence="2">The sequence shown here is derived from an EMBL/GenBank/DDBJ whole genome shotgun (WGS) entry which is preliminary data.</text>
</comment>
<dbReference type="PROSITE" id="PS51482">
    <property type="entry name" value="DEGV"/>
    <property type="match status" value="1"/>
</dbReference>
<keyword evidence="3" id="KW-1185">Reference proteome</keyword>
<proteinExistence type="predicted"/>
<dbReference type="EMBL" id="JAOQKJ010000008">
    <property type="protein sequence ID" value="MCU6745031.1"/>
    <property type="molecule type" value="Genomic_DNA"/>
</dbReference>
<evidence type="ECO:0000256" key="1">
    <source>
        <dbReference type="ARBA" id="ARBA00023121"/>
    </source>
</evidence>
<organism evidence="2 3">
    <name type="scientific">Suilimivivens aceti</name>
    <dbReference type="NCBI Taxonomy" id="2981774"/>
    <lineage>
        <taxon>Bacteria</taxon>
        <taxon>Bacillati</taxon>
        <taxon>Bacillota</taxon>
        <taxon>Clostridia</taxon>
        <taxon>Lachnospirales</taxon>
        <taxon>Lachnospiraceae</taxon>
        <taxon>Suilimivivens</taxon>
    </lineage>
</organism>
<dbReference type="Pfam" id="PF02645">
    <property type="entry name" value="DegV"/>
    <property type="match status" value="1"/>
</dbReference>
<dbReference type="RefSeq" id="WP_262575141.1">
    <property type="nucleotide sequence ID" value="NZ_JAOQKJ010000008.1"/>
</dbReference>
<protein>
    <submittedName>
        <fullName evidence="2">DegV family protein</fullName>
    </submittedName>
</protein>
<dbReference type="NCBIfam" id="TIGR00762">
    <property type="entry name" value="DegV"/>
    <property type="match status" value="1"/>
</dbReference>
<dbReference type="InterPro" id="IPR003797">
    <property type="entry name" value="DegV"/>
</dbReference>
<sequence>MNKKVNIIVDSTADITEDVKERLTVVPLTLRFGDEEYIEGVTIQKKEFYQKLIESDVLPKTSQASPADFEDVFEKIVAAGESAVVITLSSKLSGTWQSAMIAAREYEDSVYVVDSRNVAIGTAILAKLALRLVDEGMGAREIAERLEKEREKICLIAMLDTLEYLKKGGRISAAAAFAGGVLSIKPVVCIRDGEIVVLGKARGSKQGNNLLVSEIRKTGGIDFTKPILLGYTGLDDTLLQKYIEDSKALWEEGISSLETTMIGSVIGTHAGPGAVAVAFFSV</sequence>